<keyword evidence="10" id="KW-1185">Reference proteome</keyword>
<evidence type="ECO:0000313" key="10">
    <source>
        <dbReference type="Proteomes" id="UP001212085"/>
    </source>
</evidence>
<evidence type="ECO:0000259" key="6">
    <source>
        <dbReference type="PROSITE" id="PS50983"/>
    </source>
</evidence>
<evidence type="ECO:0000256" key="1">
    <source>
        <dbReference type="ARBA" id="ARBA00004196"/>
    </source>
</evidence>
<evidence type="ECO:0000313" key="8">
    <source>
        <dbReference type="EMBL" id="WBB06075.1"/>
    </source>
</evidence>
<dbReference type="PANTHER" id="PTHR30532:SF26">
    <property type="entry name" value="IRON(3+)-HYDROXAMATE-BINDING PROTEIN FHUD"/>
    <property type="match status" value="1"/>
</dbReference>
<gene>
    <name evidence="7" type="ORF">FYJ82_02875</name>
    <name evidence="8" type="ORF">O6R09_07255</name>
</gene>
<dbReference type="EMBL" id="VUNP01000008">
    <property type="protein sequence ID" value="MST53382.1"/>
    <property type="molecule type" value="Genomic_DNA"/>
</dbReference>
<dbReference type="PROSITE" id="PS50983">
    <property type="entry name" value="FE_B12_PBP"/>
    <property type="match status" value="1"/>
</dbReference>
<dbReference type="GO" id="GO:1901678">
    <property type="term" value="P:iron coordination entity transport"/>
    <property type="evidence" value="ECO:0007669"/>
    <property type="project" value="UniProtKB-ARBA"/>
</dbReference>
<accession>A0A6N7X539</accession>
<dbReference type="PROSITE" id="PS51257">
    <property type="entry name" value="PROKAR_LIPOPROTEIN"/>
    <property type="match status" value="1"/>
</dbReference>
<dbReference type="Proteomes" id="UP001212085">
    <property type="component" value="Chromosome"/>
</dbReference>
<feature type="domain" description="Fe/B12 periplasmic-binding" evidence="6">
    <location>
        <begin position="55"/>
        <end position="311"/>
    </location>
</feature>
<keyword evidence="4 5" id="KW-0732">Signal</keyword>
<evidence type="ECO:0000256" key="5">
    <source>
        <dbReference type="SAM" id="SignalP"/>
    </source>
</evidence>
<evidence type="ECO:0000256" key="4">
    <source>
        <dbReference type="ARBA" id="ARBA00022729"/>
    </source>
</evidence>
<proteinExistence type="inferred from homology"/>
<evidence type="ECO:0000256" key="3">
    <source>
        <dbReference type="ARBA" id="ARBA00022448"/>
    </source>
</evidence>
<comment type="subcellular location">
    <subcellularLocation>
        <location evidence="1">Cell envelope</location>
    </subcellularLocation>
</comment>
<dbReference type="GO" id="GO:0030288">
    <property type="term" value="C:outer membrane-bounded periplasmic space"/>
    <property type="evidence" value="ECO:0007669"/>
    <property type="project" value="TreeGrafter"/>
</dbReference>
<protein>
    <submittedName>
        <fullName evidence="7">ABC transporter substrate-binding protein</fullName>
    </submittedName>
</protein>
<keyword evidence="3" id="KW-0813">Transport</keyword>
<dbReference type="Proteomes" id="UP000471052">
    <property type="component" value="Unassembled WGS sequence"/>
</dbReference>
<organism evidence="7 9">
    <name type="scientific">Streptococcus alactolyticus</name>
    <dbReference type="NCBI Taxonomy" id="29389"/>
    <lineage>
        <taxon>Bacteria</taxon>
        <taxon>Bacillati</taxon>
        <taxon>Bacillota</taxon>
        <taxon>Bacilli</taxon>
        <taxon>Lactobacillales</taxon>
        <taxon>Streptococcaceae</taxon>
        <taxon>Streptococcus</taxon>
    </lineage>
</organism>
<dbReference type="InterPro" id="IPR051313">
    <property type="entry name" value="Bact_iron-sidero_bind"/>
</dbReference>
<dbReference type="AlphaFoldDB" id="A0A6N7X539"/>
<comment type="similarity">
    <text evidence="2">Belongs to the bacterial solute-binding protein 8 family.</text>
</comment>
<dbReference type="EMBL" id="CP114883">
    <property type="protein sequence ID" value="WBB06075.1"/>
    <property type="molecule type" value="Genomic_DNA"/>
</dbReference>
<dbReference type="Gene3D" id="3.40.50.1980">
    <property type="entry name" value="Nitrogenase molybdenum iron protein domain"/>
    <property type="match status" value="2"/>
</dbReference>
<evidence type="ECO:0000313" key="9">
    <source>
        <dbReference type="Proteomes" id="UP000471052"/>
    </source>
</evidence>
<dbReference type="OrthoDB" id="2241086at2"/>
<dbReference type="RefSeq" id="WP_154454552.1">
    <property type="nucleotide sequence ID" value="NZ_BRXN01000013.1"/>
</dbReference>
<dbReference type="PANTHER" id="PTHR30532">
    <property type="entry name" value="IRON III DICITRATE-BINDING PERIPLASMIC PROTEIN"/>
    <property type="match status" value="1"/>
</dbReference>
<name>A0A6N7X539_STRAY</name>
<sequence length="312" mass="34958">MKKFFVALATFLATFTLVACHKNNSSSDTKQADLSSMPKITGFSYEGDIPKNPKKVVNFAYSYTGYLLELGVNVSSYSLDLEKNNPAFEKQLDKAVHLTSDDTEAIAAQKPDLIIAFSTDSNLAQLKAIAPVLVIDYGKNNYLEMMTALGKVFDKEDKAKEWLNQWEEKTKATKEELSQYIDPSSTFTIMDFYDKDIYLYGKNWGRGGELIYDALGYAAPQKVQEDVFPAGWLNISQEVLGDYVGDYLVVNTSKDSQNVAASLKESDVWNNLSAVKNKHVLEVDENLFYFSDPLSLDKQLDVFVTAIKELNA</sequence>
<reference evidence="7 9" key="1">
    <citation type="submission" date="2019-08" db="EMBL/GenBank/DDBJ databases">
        <title>In-depth cultivation of the pig gut microbiome towards novel bacterial diversity and tailored functional studies.</title>
        <authorList>
            <person name="Wylensek D."/>
            <person name="Hitch T.C.A."/>
            <person name="Clavel T."/>
        </authorList>
    </citation>
    <scope>NUCLEOTIDE SEQUENCE [LARGE SCALE GENOMIC DNA]</scope>
    <source>
        <strain evidence="7 9">BL-178-WT-3A</strain>
    </source>
</reference>
<reference evidence="8 10" key="2">
    <citation type="submission" date="2022-12" db="EMBL/GenBank/DDBJ databases">
        <title>Streptococcus alactolyticus LGM, complete genome.</title>
        <authorList>
            <person name="Liu Z."/>
            <person name="Mu C."/>
            <person name="Zhu W."/>
        </authorList>
    </citation>
    <scope>NUCLEOTIDE SEQUENCE [LARGE SCALE GENOMIC DNA]</scope>
    <source>
        <strain evidence="8 10">LGM</strain>
    </source>
</reference>
<dbReference type="SUPFAM" id="SSF53807">
    <property type="entry name" value="Helical backbone' metal receptor"/>
    <property type="match status" value="1"/>
</dbReference>
<dbReference type="InterPro" id="IPR002491">
    <property type="entry name" value="ABC_transptr_periplasmic_BD"/>
</dbReference>
<feature type="signal peptide" evidence="5">
    <location>
        <begin position="1"/>
        <end position="19"/>
    </location>
</feature>
<dbReference type="Pfam" id="PF01497">
    <property type="entry name" value="Peripla_BP_2"/>
    <property type="match status" value="1"/>
</dbReference>
<dbReference type="GeneID" id="99636139"/>
<evidence type="ECO:0000256" key="2">
    <source>
        <dbReference type="ARBA" id="ARBA00008814"/>
    </source>
</evidence>
<feature type="chain" id="PRO_5039534138" evidence="5">
    <location>
        <begin position="20"/>
        <end position="312"/>
    </location>
</feature>
<evidence type="ECO:0000313" key="7">
    <source>
        <dbReference type="EMBL" id="MST53382.1"/>
    </source>
</evidence>